<evidence type="ECO:0000313" key="10">
    <source>
        <dbReference type="Proteomes" id="UP000318582"/>
    </source>
</evidence>
<evidence type="ECO:0000256" key="7">
    <source>
        <dbReference type="ARBA" id="ARBA00082270"/>
    </source>
</evidence>
<comment type="caution">
    <text evidence="9">The sequence shown here is derived from an EMBL/GenBank/DDBJ whole genome shotgun (WGS) entry which is preliminary data.</text>
</comment>
<dbReference type="InterPro" id="IPR008384">
    <property type="entry name" value="ARPC4"/>
</dbReference>
<dbReference type="FunFam" id="3.30.1460.20:FF:000001">
    <property type="entry name" value="Actin-related protein 2/3 complex subunit 4"/>
    <property type="match status" value="1"/>
</dbReference>
<comment type="similarity">
    <text evidence="2">Belongs to the ARPC4 family.</text>
</comment>
<dbReference type="PANTHER" id="PTHR22629">
    <property type="entry name" value="ARP2/3 COMPLEX 20 KD SUBUNIT"/>
    <property type="match status" value="1"/>
</dbReference>
<keyword evidence="4" id="KW-0009">Actin-binding</keyword>
<dbReference type="Gene3D" id="3.30.1460.20">
    <property type="match status" value="1"/>
</dbReference>
<dbReference type="AlphaFoldDB" id="A0A507EEM0"/>
<keyword evidence="10" id="KW-1185">Reference proteome</keyword>
<keyword evidence="3" id="KW-0963">Cytoplasm</keyword>
<organism evidence="9 10">
    <name type="scientific">Powellomyces hirtus</name>
    <dbReference type="NCBI Taxonomy" id="109895"/>
    <lineage>
        <taxon>Eukaryota</taxon>
        <taxon>Fungi</taxon>
        <taxon>Fungi incertae sedis</taxon>
        <taxon>Chytridiomycota</taxon>
        <taxon>Chytridiomycota incertae sedis</taxon>
        <taxon>Chytridiomycetes</taxon>
        <taxon>Spizellomycetales</taxon>
        <taxon>Powellomycetaceae</taxon>
        <taxon>Powellomyces</taxon>
    </lineage>
</organism>
<dbReference type="STRING" id="109895.A0A507EEM0"/>
<dbReference type="GO" id="GO:0005885">
    <property type="term" value="C:Arp2/3 protein complex"/>
    <property type="evidence" value="ECO:0007669"/>
    <property type="project" value="InterPro"/>
</dbReference>
<comment type="function">
    <text evidence="6">Functions as actin-binding component of the Arp2/3 complex which is involved in regulation of actin polymerization and together with an activating nucleation-promoting factor (NPF) mediates the formation of branched actin networks. Seems to contact the mother actin filament.</text>
</comment>
<sequence length="225" mass="25693">MKRTACCDVLQLQAQPAIPPFSSSTIIRQAPTPPPTTEKNDPPAPTRSHGPRTRTHIMSNTLRPYLSAVRSTVTAALCLENFSSQVVERHNKPEIEARATPEVLLTPVTISRNENERVLIEASVNSIRVSISIKQADEIERILCHKFTRFLMMRAENFFILRRKPVPGYDISFLITNTHTETMYKHKLVDFVIQFMEEVDKEISEMKLCLNARARIVAESFLQQF</sequence>
<dbReference type="GO" id="GO:0030041">
    <property type="term" value="P:actin filament polymerization"/>
    <property type="evidence" value="ECO:0007669"/>
    <property type="project" value="InterPro"/>
</dbReference>
<dbReference type="Proteomes" id="UP000318582">
    <property type="component" value="Unassembled WGS sequence"/>
</dbReference>
<evidence type="ECO:0000256" key="5">
    <source>
        <dbReference type="ARBA" id="ARBA00023212"/>
    </source>
</evidence>
<dbReference type="Pfam" id="PF05856">
    <property type="entry name" value="ARPC4"/>
    <property type="match status" value="1"/>
</dbReference>
<dbReference type="GO" id="GO:0051015">
    <property type="term" value="F:actin filament binding"/>
    <property type="evidence" value="ECO:0007669"/>
    <property type="project" value="TreeGrafter"/>
</dbReference>
<proteinExistence type="inferred from homology"/>
<evidence type="ECO:0000256" key="3">
    <source>
        <dbReference type="ARBA" id="ARBA00022490"/>
    </source>
</evidence>
<dbReference type="SUPFAM" id="SSF69645">
    <property type="entry name" value="Arp2/3 complex subunits"/>
    <property type="match status" value="1"/>
</dbReference>
<reference evidence="9 10" key="1">
    <citation type="journal article" date="2019" name="Sci. Rep.">
        <title>Comparative genomics of chytrid fungi reveal insights into the obligate biotrophic and pathogenic lifestyle of Synchytrium endobioticum.</title>
        <authorList>
            <person name="van de Vossenberg B.T.L.H."/>
            <person name="Warris S."/>
            <person name="Nguyen H.D.T."/>
            <person name="van Gent-Pelzer M.P.E."/>
            <person name="Joly D.L."/>
            <person name="van de Geest H.C."/>
            <person name="Bonants P.J.M."/>
            <person name="Smith D.S."/>
            <person name="Levesque C.A."/>
            <person name="van der Lee T.A.J."/>
        </authorList>
    </citation>
    <scope>NUCLEOTIDE SEQUENCE [LARGE SCALE GENOMIC DNA]</scope>
    <source>
        <strain evidence="9 10">CBS 809.83</strain>
    </source>
</reference>
<evidence type="ECO:0000256" key="1">
    <source>
        <dbReference type="ARBA" id="ARBA00004245"/>
    </source>
</evidence>
<evidence type="ECO:0000256" key="6">
    <source>
        <dbReference type="ARBA" id="ARBA00054835"/>
    </source>
</evidence>
<keyword evidence="5" id="KW-0206">Cytoskeleton</keyword>
<accession>A0A507EEM0</accession>
<evidence type="ECO:0000256" key="8">
    <source>
        <dbReference type="SAM" id="MobiDB-lite"/>
    </source>
</evidence>
<comment type="subcellular location">
    <subcellularLocation>
        <location evidence="1">Cytoplasm</location>
        <location evidence="1">Cytoskeleton</location>
    </subcellularLocation>
</comment>
<dbReference type="GO" id="GO:0034314">
    <property type="term" value="P:Arp2/3 complex-mediated actin nucleation"/>
    <property type="evidence" value="ECO:0007669"/>
    <property type="project" value="InterPro"/>
</dbReference>
<evidence type="ECO:0000256" key="4">
    <source>
        <dbReference type="ARBA" id="ARBA00023203"/>
    </source>
</evidence>
<evidence type="ECO:0000256" key="2">
    <source>
        <dbReference type="ARBA" id="ARBA00005919"/>
    </source>
</evidence>
<gene>
    <name evidence="9" type="ORF">PhCBS80983_g00424</name>
</gene>
<dbReference type="EMBL" id="QEAQ01000003">
    <property type="protein sequence ID" value="TPX62311.1"/>
    <property type="molecule type" value="Genomic_DNA"/>
</dbReference>
<dbReference type="PANTHER" id="PTHR22629:SF0">
    <property type="entry name" value="ACTIN-RELATED PROTEIN 2_3 COMPLEX SUBUNIT 4"/>
    <property type="match status" value="1"/>
</dbReference>
<protein>
    <recommendedName>
        <fullName evidence="7">Arp2/3 complex 20 kDa</fullName>
    </recommendedName>
</protein>
<dbReference type="InterPro" id="IPR034666">
    <property type="entry name" value="ARPC2/4"/>
</dbReference>
<feature type="region of interest" description="Disordered" evidence="8">
    <location>
        <begin position="20"/>
        <end position="56"/>
    </location>
</feature>
<evidence type="ECO:0000313" key="9">
    <source>
        <dbReference type="EMBL" id="TPX62311.1"/>
    </source>
</evidence>
<name>A0A507EEM0_9FUNG</name>